<dbReference type="Proteomes" id="UP000218387">
    <property type="component" value="Chromosome"/>
</dbReference>
<sequence length="150" mass="16788">MLNHTKKIMTTQLTIEKRIAELETVLNSAAGRAAMEDRSYQIIGTGIPPVLLLATPEGVLYSVRDVERLLGLTMPRHRVRRLLGRNAVSLRAVLQPDNLKCHQLRAFIDQEGVKKLIDAAVHLSEDQQSAYGGWLLRIAPMLINNAREVD</sequence>
<dbReference type="EMBL" id="CP029487">
    <property type="protein sequence ID" value="QCT72955.1"/>
    <property type="molecule type" value="Genomic_DNA"/>
</dbReference>
<evidence type="ECO:0000313" key="1">
    <source>
        <dbReference type="EMBL" id="QCT72955.1"/>
    </source>
</evidence>
<proteinExistence type="predicted"/>
<accession>A0A4P9CDE7</accession>
<dbReference type="KEGG" id="emt:CPZ25_017020"/>
<dbReference type="AlphaFoldDB" id="A0A4P9CDE7"/>
<name>A0A4P9CDE7_EUBML</name>
<reference evidence="1 2" key="1">
    <citation type="submission" date="2018-05" db="EMBL/GenBank/DDBJ databases">
        <title>Genome comparison of Eubacterium sp.</title>
        <authorList>
            <person name="Feng Y."/>
            <person name="Sanchez-Andrea I."/>
            <person name="Stams A.J.M."/>
            <person name="De Vos W.M."/>
        </authorList>
    </citation>
    <scope>NUCLEOTIDE SEQUENCE [LARGE SCALE GENOMIC DNA]</scope>
    <source>
        <strain evidence="1 2">YI</strain>
    </source>
</reference>
<organism evidence="1 2">
    <name type="scientific">Eubacterium maltosivorans</name>
    <dbReference type="NCBI Taxonomy" id="2041044"/>
    <lineage>
        <taxon>Bacteria</taxon>
        <taxon>Bacillati</taxon>
        <taxon>Bacillota</taxon>
        <taxon>Clostridia</taxon>
        <taxon>Eubacteriales</taxon>
        <taxon>Eubacteriaceae</taxon>
        <taxon>Eubacterium</taxon>
    </lineage>
</organism>
<protein>
    <submittedName>
        <fullName evidence="1">Uncharacterized protein</fullName>
    </submittedName>
</protein>
<evidence type="ECO:0000313" key="2">
    <source>
        <dbReference type="Proteomes" id="UP000218387"/>
    </source>
</evidence>
<gene>
    <name evidence="1" type="ORF">CPZ25_017020</name>
</gene>
<keyword evidence="2" id="KW-1185">Reference proteome</keyword>
<dbReference type="RefSeq" id="WP_096920112.1">
    <property type="nucleotide sequence ID" value="NZ_CP029487.1"/>
</dbReference>